<accession>A0A1R2BRQ8</accession>
<dbReference type="AlphaFoldDB" id="A0A1R2BRQ8"/>
<dbReference type="Proteomes" id="UP000187209">
    <property type="component" value="Unassembled WGS sequence"/>
</dbReference>
<gene>
    <name evidence="1" type="ORF">SteCoe_20542</name>
</gene>
<comment type="caution">
    <text evidence="1">The sequence shown here is derived from an EMBL/GenBank/DDBJ whole genome shotgun (WGS) entry which is preliminary data.</text>
</comment>
<organism evidence="1 2">
    <name type="scientific">Stentor coeruleus</name>
    <dbReference type="NCBI Taxonomy" id="5963"/>
    <lineage>
        <taxon>Eukaryota</taxon>
        <taxon>Sar</taxon>
        <taxon>Alveolata</taxon>
        <taxon>Ciliophora</taxon>
        <taxon>Postciliodesmatophora</taxon>
        <taxon>Heterotrichea</taxon>
        <taxon>Heterotrichida</taxon>
        <taxon>Stentoridae</taxon>
        <taxon>Stentor</taxon>
    </lineage>
</organism>
<protein>
    <submittedName>
        <fullName evidence="1">Uncharacterized protein</fullName>
    </submittedName>
</protein>
<proteinExistence type="predicted"/>
<name>A0A1R2BRQ8_9CILI</name>
<sequence length="137" mass="15160">MKNLSATIVPTVQSIFDIPSIKKIHEAKTQDLLNDSGFGDFNDVFPISPSKLPSPSALPISINQPVTNSGLKVNFNFSNDSGATIEQIKLYGRTDFSDFKAAPETVNKHKDLESKLFNLDDLQAVQPKPEEVVKSRW</sequence>
<evidence type="ECO:0000313" key="2">
    <source>
        <dbReference type="Proteomes" id="UP000187209"/>
    </source>
</evidence>
<evidence type="ECO:0000313" key="1">
    <source>
        <dbReference type="EMBL" id="OMJ79440.1"/>
    </source>
</evidence>
<keyword evidence="2" id="KW-1185">Reference proteome</keyword>
<dbReference type="EMBL" id="MPUH01000471">
    <property type="protein sequence ID" value="OMJ79440.1"/>
    <property type="molecule type" value="Genomic_DNA"/>
</dbReference>
<reference evidence="1 2" key="1">
    <citation type="submission" date="2016-11" db="EMBL/GenBank/DDBJ databases">
        <title>The macronuclear genome of Stentor coeruleus: a giant cell with tiny introns.</title>
        <authorList>
            <person name="Slabodnick M."/>
            <person name="Ruby J.G."/>
            <person name="Reiff S.B."/>
            <person name="Swart E.C."/>
            <person name="Gosai S."/>
            <person name="Prabakaran S."/>
            <person name="Witkowska E."/>
            <person name="Larue G.E."/>
            <person name="Fisher S."/>
            <person name="Freeman R.M."/>
            <person name="Gunawardena J."/>
            <person name="Chu W."/>
            <person name="Stover N.A."/>
            <person name="Gregory B.D."/>
            <person name="Nowacki M."/>
            <person name="Derisi J."/>
            <person name="Roy S.W."/>
            <person name="Marshall W.F."/>
            <person name="Sood P."/>
        </authorList>
    </citation>
    <scope>NUCLEOTIDE SEQUENCE [LARGE SCALE GENOMIC DNA]</scope>
    <source>
        <strain evidence="1">WM001</strain>
    </source>
</reference>